<dbReference type="PROSITE" id="PS51257">
    <property type="entry name" value="PROKAR_LIPOPROTEIN"/>
    <property type="match status" value="1"/>
</dbReference>
<dbReference type="Gene3D" id="2.60.120.200">
    <property type="match status" value="1"/>
</dbReference>
<evidence type="ECO:0000256" key="1">
    <source>
        <dbReference type="SAM" id="SignalP"/>
    </source>
</evidence>
<dbReference type="GO" id="GO:0004553">
    <property type="term" value="F:hydrolase activity, hydrolyzing O-glycosyl compounds"/>
    <property type="evidence" value="ECO:0007669"/>
    <property type="project" value="UniProtKB-ARBA"/>
</dbReference>
<dbReference type="AlphaFoldDB" id="A0A4Q5LJ19"/>
<feature type="signal peptide" evidence="1">
    <location>
        <begin position="1"/>
        <end position="23"/>
    </location>
</feature>
<organism evidence="2 3">
    <name type="scientific">Mucilaginibacter terrigena</name>
    <dbReference type="NCBI Taxonomy" id="2492395"/>
    <lineage>
        <taxon>Bacteria</taxon>
        <taxon>Pseudomonadati</taxon>
        <taxon>Bacteroidota</taxon>
        <taxon>Sphingobacteriia</taxon>
        <taxon>Sphingobacteriales</taxon>
        <taxon>Sphingobacteriaceae</taxon>
        <taxon>Mucilaginibacter</taxon>
    </lineage>
</organism>
<protein>
    <submittedName>
        <fullName evidence="2">LamG domain-containing protein</fullName>
    </submittedName>
</protein>
<proteinExistence type="predicted"/>
<feature type="chain" id="PRO_5020644692" evidence="1">
    <location>
        <begin position="24"/>
        <end position="305"/>
    </location>
</feature>
<reference evidence="2 3" key="1">
    <citation type="submission" date="2019-02" db="EMBL/GenBank/DDBJ databases">
        <title>Bacterial novel species Mucilaginibacter sp. 17JY9-4 isolated from soil.</title>
        <authorList>
            <person name="Jung H.-Y."/>
        </authorList>
    </citation>
    <scope>NUCLEOTIDE SEQUENCE [LARGE SCALE GENOMIC DNA]</scope>
    <source>
        <strain evidence="2 3">17JY9-4</strain>
    </source>
</reference>
<dbReference type="Pfam" id="PF13385">
    <property type="entry name" value="Laminin_G_3"/>
    <property type="match status" value="1"/>
</dbReference>
<keyword evidence="3" id="KW-1185">Reference proteome</keyword>
<sequence length="305" mass="32816">MKNIMRKLTVTLLCGIGVSVALTGCQEKANDYRPEKPIPKIGGYNSANEVGSGNLVMYLPFNGSTTDSVGNLAGTATETSFGAGIKGQGFEGDPTGYVTYGSTGATIPVMKNFTVSFWINAQAPKKDDPARGIFSLNNNKDFWGNIDIYLDGYRSLDTMNFKVHINNDAVNWKGQFTNALVSNAWGKWVHMTAVYNDTTSVFNIFANGEPIEVSTAGNTTKVGPKLHGDDPAAADVPYGPLKFVNATAMVVGSWQFQTMPPLTTTASAQGWATGFSGGLDNFRIYNKALNAEEVKSLYLLEKSGR</sequence>
<evidence type="ECO:0000313" key="2">
    <source>
        <dbReference type="EMBL" id="RYU89274.1"/>
    </source>
</evidence>
<accession>A0A4Q5LJ19</accession>
<gene>
    <name evidence="2" type="ORF">EWM62_13125</name>
</gene>
<keyword evidence="1" id="KW-0732">Signal</keyword>
<evidence type="ECO:0000313" key="3">
    <source>
        <dbReference type="Proteomes" id="UP000293331"/>
    </source>
</evidence>
<dbReference type="SUPFAM" id="SSF49899">
    <property type="entry name" value="Concanavalin A-like lectins/glucanases"/>
    <property type="match status" value="1"/>
</dbReference>
<dbReference type="OrthoDB" id="9814380at2"/>
<name>A0A4Q5LJ19_9SPHI</name>
<dbReference type="GO" id="GO:0005975">
    <property type="term" value="P:carbohydrate metabolic process"/>
    <property type="evidence" value="ECO:0007669"/>
    <property type="project" value="UniProtKB-ARBA"/>
</dbReference>
<dbReference type="EMBL" id="SEWG01000005">
    <property type="protein sequence ID" value="RYU89274.1"/>
    <property type="molecule type" value="Genomic_DNA"/>
</dbReference>
<dbReference type="Proteomes" id="UP000293331">
    <property type="component" value="Unassembled WGS sequence"/>
</dbReference>
<dbReference type="InterPro" id="IPR013320">
    <property type="entry name" value="ConA-like_dom_sf"/>
</dbReference>
<comment type="caution">
    <text evidence="2">The sequence shown here is derived from an EMBL/GenBank/DDBJ whole genome shotgun (WGS) entry which is preliminary data.</text>
</comment>